<dbReference type="Proteomes" id="UP000314285">
    <property type="component" value="Unassembled WGS sequence"/>
</dbReference>
<dbReference type="AlphaFoldDB" id="A0A2T1IZ68"/>
<name>A0A2T1IZ68_ACIRA</name>
<evidence type="ECO:0000256" key="4">
    <source>
        <dbReference type="ARBA" id="ARBA00023136"/>
    </source>
</evidence>
<dbReference type="InterPro" id="IPR012451">
    <property type="entry name" value="DUF1656"/>
</dbReference>
<sequence length="68" mass="8074">MGEVNIYGLYVPILLIQAILAYGLLKLTDVFTHRWVTNGWIMWPGIFHLCWYLVLLLCIHWLFLYFSA</sequence>
<keyword evidence="3" id="KW-1133">Transmembrane helix</keyword>
<dbReference type="RefSeq" id="WP_005017009.1">
    <property type="nucleotide sequence ID" value="NZ_BKHE01000004.1"/>
</dbReference>
<dbReference type="EMBL" id="VFBM01000009">
    <property type="protein sequence ID" value="TNX91037.1"/>
    <property type="molecule type" value="Genomic_DNA"/>
</dbReference>
<organism evidence="5 6">
    <name type="scientific">Acinetobacter radioresistens</name>
    <dbReference type="NCBI Taxonomy" id="40216"/>
    <lineage>
        <taxon>Bacteria</taxon>
        <taxon>Pseudomonadati</taxon>
        <taxon>Pseudomonadota</taxon>
        <taxon>Gammaproteobacteria</taxon>
        <taxon>Moraxellales</taxon>
        <taxon>Moraxellaceae</taxon>
        <taxon>Acinetobacter</taxon>
    </lineage>
</organism>
<accession>A0A2T1IZ68</accession>
<evidence type="ECO:0000313" key="5">
    <source>
        <dbReference type="EMBL" id="TNX91037.1"/>
    </source>
</evidence>
<dbReference type="STRING" id="40216.GCA_001917365_02993"/>
<evidence type="ECO:0000256" key="3">
    <source>
        <dbReference type="ARBA" id="ARBA00022989"/>
    </source>
</evidence>
<gene>
    <name evidence="5" type="ORF">FHY67_11245</name>
</gene>
<comment type="caution">
    <text evidence="5">The sequence shown here is derived from an EMBL/GenBank/DDBJ whole genome shotgun (WGS) entry which is preliminary data.</text>
</comment>
<protein>
    <submittedName>
        <fullName evidence="5">DUF1656 domain-containing protein</fullName>
    </submittedName>
</protein>
<reference evidence="5 6" key="1">
    <citation type="submission" date="2019-06" db="EMBL/GenBank/DDBJ databases">
        <title>Genome of Acinetobacter radioresistens APH1, a phenol degrading strain.</title>
        <authorList>
            <person name="Liu Y."/>
        </authorList>
    </citation>
    <scope>NUCLEOTIDE SEQUENCE [LARGE SCALE GENOMIC DNA]</scope>
    <source>
        <strain evidence="5 6">APH1</strain>
    </source>
</reference>
<evidence type="ECO:0000313" key="6">
    <source>
        <dbReference type="Proteomes" id="UP000314285"/>
    </source>
</evidence>
<keyword evidence="4" id="KW-0472">Membrane</keyword>
<evidence type="ECO:0000256" key="2">
    <source>
        <dbReference type="ARBA" id="ARBA00022692"/>
    </source>
</evidence>
<proteinExistence type="predicted"/>
<keyword evidence="1" id="KW-1003">Cell membrane</keyword>
<evidence type="ECO:0000256" key="1">
    <source>
        <dbReference type="ARBA" id="ARBA00022475"/>
    </source>
</evidence>
<dbReference type="Pfam" id="PF07869">
    <property type="entry name" value="DUF1656"/>
    <property type="match status" value="1"/>
</dbReference>
<keyword evidence="2" id="KW-0812">Transmembrane</keyword>